<dbReference type="PANTHER" id="PTHR46268:SF6">
    <property type="entry name" value="UNIVERSAL STRESS PROTEIN UP12"/>
    <property type="match status" value="1"/>
</dbReference>
<dbReference type="AlphaFoldDB" id="A0A512ICI0"/>
<gene>
    <name evidence="3" type="ORF">KTU01_15280</name>
</gene>
<reference evidence="3 4" key="1">
    <citation type="submission" date="2019-07" db="EMBL/GenBank/DDBJ databases">
        <title>Whole genome shotgun sequence of Kocuria turfanensis NBRC 107627.</title>
        <authorList>
            <person name="Hosoyama A."/>
            <person name="Uohara A."/>
            <person name="Ohji S."/>
            <person name="Ichikawa N."/>
        </authorList>
    </citation>
    <scope>NUCLEOTIDE SEQUENCE [LARGE SCALE GENOMIC DNA]</scope>
    <source>
        <strain evidence="3 4">NBRC 107627</strain>
    </source>
</reference>
<comment type="similarity">
    <text evidence="1">Belongs to the universal stress protein A family.</text>
</comment>
<organism evidence="3 4">
    <name type="scientific">Kocuria turfanensis</name>
    <dbReference type="NCBI Taxonomy" id="388357"/>
    <lineage>
        <taxon>Bacteria</taxon>
        <taxon>Bacillati</taxon>
        <taxon>Actinomycetota</taxon>
        <taxon>Actinomycetes</taxon>
        <taxon>Micrococcales</taxon>
        <taxon>Micrococcaceae</taxon>
        <taxon>Kocuria</taxon>
    </lineage>
</organism>
<dbReference type="InterPro" id="IPR006016">
    <property type="entry name" value="UspA"/>
</dbReference>
<dbReference type="PRINTS" id="PR01438">
    <property type="entry name" value="UNVRSLSTRESS"/>
</dbReference>
<dbReference type="EMBL" id="BJZS01000038">
    <property type="protein sequence ID" value="GEO95405.1"/>
    <property type="molecule type" value="Genomic_DNA"/>
</dbReference>
<dbReference type="InterPro" id="IPR006015">
    <property type="entry name" value="Universal_stress_UspA"/>
</dbReference>
<dbReference type="Pfam" id="PF00582">
    <property type="entry name" value="Usp"/>
    <property type="match status" value="1"/>
</dbReference>
<dbReference type="Gene3D" id="3.40.50.620">
    <property type="entry name" value="HUPs"/>
    <property type="match status" value="1"/>
</dbReference>
<dbReference type="PANTHER" id="PTHR46268">
    <property type="entry name" value="STRESS RESPONSE PROTEIN NHAX"/>
    <property type="match status" value="1"/>
</dbReference>
<evidence type="ECO:0000313" key="4">
    <source>
        <dbReference type="Proteomes" id="UP000321103"/>
    </source>
</evidence>
<sequence>MSDIPIETPTGDRIIVGVDGSDHSKEALREAARLAQALDAPLEAIACWQDPALYATSYGYIPELDPEAFQSDARRMLQETLQEVFGETRPARLTTRLLRGRAAELLVEESRSARMLVVGARGVGGVLGMILGSVSSALVSHAHCPVLVVRR</sequence>
<keyword evidence="4" id="KW-1185">Reference proteome</keyword>
<dbReference type="SUPFAM" id="SSF52402">
    <property type="entry name" value="Adenine nucleotide alpha hydrolases-like"/>
    <property type="match status" value="1"/>
</dbReference>
<feature type="domain" description="UspA" evidence="2">
    <location>
        <begin position="12"/>
        <end position="150"/>
    </location>
</feature>
<accession>A0A512ICI0</accession>
<proteinExistence type="inferred from homology"/>
<dbReference type="RefSeq" id="WP_062734406.1">
    <property type="nucleotide sequence ID" value="NZ_BJZS01000038.1"/>
</dbReference>
<evidence type="ECO:0000313" key="3">
    <source>
        <dbReference type="EMBL" id="GEO95405.1"/>
    </source>
</evidence>
<dbReference type="InterPro" id="IPR014729">
    <property type="entry name" value="Rossmann-like_a/b/a_fold"/>
</dbReference>
<protein>
    <recommendedName>
        <fullName evidence="2">UspA domain-containing protein</fullName>
    </recommendedName>
</protein>
<dbReference type="STRING" id="388357.GCA_001580365_00642"/>
<comment type="caution">
    <text evidence="3">The sequence shown here is derived from an EMBL/GenBank/DDBJ whole genome shotgun (WGS) entry which is preliminary data.</text>
</comment>
<evidence type="ECO:0000256" key="1">
    <source>
        <dbReference type="ARBA" id="ARBA00008791"/>
    </source>
</evidence>
<name>A0A512ICI0_9MICC</name>
<dbReference type="Proteomes" id="UP000321103">
    <property type="component" value="Unassembled WGS sequence"/>
</dbReference>
<evidence type="ECO:0000259" key="2">
    <source>
        <dbReference type="Pfam" id="PF00582"/>
    </source>
</evidence>